<accession>A0A4Y7SSP1</accession>
<dbReference type="EMBL" id="QPFP01000064">
    <property type="protein sequence ID" value="TEB24658.1"/>
    <property type="molecule type" value="Genomic_DNA"/>
</dbReference>
<reference evidence="1 2" key="1">
    <citation type="journal article" date="2019" name="Nat. Ecol. Evol.">
        <title>Megaphylogeny resolves global patterns of mushroom evolution.</title>
        <authorList>
            <person name="Varga T."/>
            <person name="Krizsan K."/>
            <person name="Foldi C."/>
            <person name="Dima B."/>
            <person name="Sanchez-Garcia M."/>
            <person name="Sanchez-Ramirez S."/>
            <person name="Szollosi G.J."/>
            <person name="Szarkandi J.G."/>
            <person name="Papp V."/>
            <person name="Albert L."/>
            <person name="Andreopoulos W."/>
            <person name="Angelini C."/>
            <person name="Antonin V."/>
            <person name="Barry K.W."/>
            <person name="Bougher N.L."/>
            <person name="Buchanan P."/>
            <person name="Buyck B."/>
            <person name="Bense V."/>
            <person name="Catcheside P."/>
            <person name="Chovatia M."/>
            <person name="Cooper J."/>
            <person name="Damon W."/>
            <person name="Desjardin D."/>
            <person name="Finy P."/>
            <person name="Geml J."/>
            <person name="Haridas S."/>
            <person name="Hughes K."/>
            <person name="Justo A."/>
            <person name="Karasinski D."/>
            <person name="Kautmanova I."/>
            <person name="Kiss B."/>
            <person name="Kocsube S."/>
            <person name="Kotiranta H."/>
            <person name="LaButti K.M."/>
            <person name="Lechner B.E."/>
            <person name="Liimatainen K."/>
            <person name="Lipzen A."/>
            <person name="Lukacs Z."/>
            <person name="Mihaltcheva S."/>
            <person name="Morgado L.N."/>
            <person name="Niskanen T."/>
            <person name="Noordeloos M.E."/>
            <person name="Ohm R.A."/>
            <person name="Ortiz-Santana B."/>
            <person name="Ovrebo C."/>
            <person name="Racz N."/>
            <person name="Riley R."/>
            <person name="Savchenko A."/>
            <person name="Shiryaev A."/>
            <person name="Soop K."/>
            <person name="Spirin V."/>
            <person name="Szebenyi C."/>
            <person name="Tomsovsky M."/>
            <person name="Tulloss R.E."/>
            <person name="Uehling J."/>
            <person name="Grigoriev I.V."/>
            <person name="Vagvolgyi C."/>
            <person name="Papp T."/>
            <person name="Martin F.M."/>
            <person name="Miettinen O."/>
            <person name="Hibbett D.S."/>
            <person name="Nagy L.G."/>
        </authorList>
    </citation>
    <scope>NUCLEOTIDE SEQUENCE [LARGE SCALE GENOMIC DNA]</scope>
    <source>
        <strain evidence="1 2">FP101781</strain>
    </source>
</reference>
<comment type="caution">
    <text evidence="1">The sequence shown here is derived from an EMBL/GenBank/DDBJ whole genome shotgun (WGS) entry which is preliminary data.</text>
</comment>
<evidence type="ECO:0000313" key="1">
    <source>
        <dbReference type="EMBL" id="TEB24658.1"/>
    </source>
</evidence>
<protein>
    <submittedName>
        <fullName evidence="1">Uncharacterized protein</fullName>
    </submittedName>
</protein>
<dbReference type="Proteomes" id="UP000298030">
    <property type="component" value="Unassembled WGS sequence"/>
</dbReference>
<evidence type="ECO:0000313" key="2">
    <source>
        <dbReference type="Proteomes" id="UP000298030"/>
    </source>
</evidence>
<proteinExistence type="predicted"/>
<dbReference type="AlphaFoldDB" id="A0A4Y7SSP1"/>
<organism evidence="1 2">
    <name type="scientific">Coprinellus micaceus</name>
    <name type="common">Glistening ink-cap mushroom</name>
    <name type="synonym">Coprinus micaceus</name>
    <dbReference type="NCBI Taxonomy" id="71717"/>
    <lineage>
        <taxon>Eukaryota</taxon>
        <taxon>Fungi</taxon>
        <taxon>Dikarya</taxon>
        <taxon>Basidiomycota</taxon>
        <taxon>Agaricomycotina</taxon>
        <taxon>Agaricomycetes</taxon>
        <taxon>Agaricomycetidae</taxon>
        <taxon>Agaricales</taxon>
        <taxon>Agaricineae</taxon>
        <taxon>Psathyrellaceae</taxon>
        <taxon>Coprinellus</taxon>
    </lineage>
</organism>
<name>A0A4Y7SSP1_COPMI</name>
<gene>
    <name evidence="1" type="ORF">FA13DRAFT_1907366</name>
</gene>
<sequence length="178" mass="19069">MPLSSTNPQVYDGRPQVTNETLTIELDGEPVGRQLTLRMSTGATLTYTGGGQVAVSLISAARPSPPSVAQMTPGHSPSVSTFLECYGAHPIPARCTPSPDMRTELTNLRSAKLIADSSFRLEYPTLFAYCWVVQPPLGTCADLVLLQTTSESICDQQLGGSEALPPRSHLLPVKSDRL</sequence>
<keyword evidence="2" id="KW-1185">Reference proteome</keyword>